<dbReference type="InterPro" id="IPR003382">
    <property type="entry name" value="Flavoprotein"/>
</dbReference>
<comment type="similarity">
    <text evidence="5">Belongs to the UbiX/PAD1 family.</text>
</comment>
<dbReference type="AlphaFoldDB" id="A0A7W8E5F3"/>
<proteinExistence type="inferred from homology"/>
<feature type="binding site" evidence="5">
    <location>
        <begin position="103"/>
        <end position="106"/>
    </location>
    <ligand>
        <name>FMN</name>
        <dbReference type="ChEBI" id="CHEBI:58210"/>
    </ligand>
</feature>
<dbReference type="NCBIfam" id="TIGR00421">
    <property type="entry name" value="ubiX_pad"/>
    <property type="match status" value="1"/>
</dbReference>
<sequence>MGDAMKLRNLTLGITGASGAIFAVEMLKMLEADERVGKVNLVVSDSALRVMAEEMEIAGRNDLVERILGAASKKIQHHVDANIGANIASGSYPSDGMVVLPCSMGTLAGIANGLADSLIERAADVCLKEQRPLVLCVRETPFNRIHLRNMQLASDAGATIFPVMPTLYNRPQSTAEMAVQFVQRVLAHMGLPQVGAYQWQADETV</sequence>
<dbReference type="HAMAP" id="MF_01984">
    <property type="entry name" value="ubiX_pad"/>
    <property type="match status" value="1"/>
</dbReference>
<evidence type="ECO:0000256" key="4">
    <source>
        <dbReference type="ARBA" id="ARBA00022679"/>
    </source>
</evidence>
<keyword evidence="8" id="KW-1185">Reference proteome</keyword>
<dbReference type="Proteomes" id="UP000540989">
    <property type="component" value="Unassembled WGS sequence"/>
</dbReference>
<reference evidence="7 8" key="1">
    <citation type="submission" date="2020-08" db="EMBL/GenBank/DDBJ databases">
        <title>Genomic Encyclopedia of Type Strains, Phase IV (KMG-V): Genome sequencing to study the core and pangenomes of soil and plant-associated prokaryotes.</title>
        <authorList>
            <person name="Whitman W."/>
        </authorList>
    </citation>
    <scope>NUCLEOTIDE SEQUENCE [LARGE SCALE GENOMIC DNA]</scope>
    <source>
        <strain evidence="7 8">M8UP14</strain>
    </source>
</reference>
<evidence type="ECO:0000256" key="1">
    <source>
        <dbReference type="ARBA" id="ARBA00022602"/>
    </source>
</evidence>
<dbReference type="EMBL" id="JACHIP010000006">
    <property type="protein sequence ID" value="MBB5059612.1"/>
    <property type="molecule type" value="Genomic_DNA"/>
</dbReference>
<dbReference type="InterPro" id="IPR036551">
    <property type="entry name" value="Flavin_trans-like"/>
</dbReference>
<dbReference type="GO" id="GO:0016829">
    <property type="term" value="F:lyase activity"/>
    <property type="evidence" value="ECO:0007669"/>
    <property type="project" value="UniProtKB-KW"/>
</dbReference>
<dbReference type="EC" id="2.5.1.129" evidence="5"/>
<feature type="binding site" evidence="5">
    <location>
        <position position="184"/>
    </location>
    <ligand>
        <name>dimethylallyl phosphate</name>
        <dbReference type="ChEBI" id="CHEBI:88052"/>
    </ligand>
</feature>
<dbReference type="NCBIfam" id="NF004685">
    <property type="entry name" value="PRK06029.1"/>
    <property type="match status" value="1"/>
</dbReference>
<comment type="function">
    <text evidence="5">Flavin prenyltransferase that catalyzes the synthesis of the prenylated FMN cofactor (prenyl-FMN) for 4-hydroxy-3-polyprenylbenzoic acid decarboxylase UbiD. The prenyltransferase is metal-independent and links a dimethylallyl moiety from dimethylallyl monophosphate (DMAP) to the flavin N5 and C6 atoms of FMN.</text>
</comment>
<evidence type="ECO:0000313" key="8">
    <source>
        <dbReference type="Proteomes" id="UP000540989"/>
    </source>
</evidence>
<protein>
    <recommendedName>
        <fullName evidence="5">Flavin prenyltransferase UbiX</fullName>
        <ecNumber evidence="5">2.5.1.129</ecNumber>
    </recommendedName>
</protein>
<dbReference type="Gene3D" id="3.40.50.1950">
    <property type="entry name" value="Flavin prenyltransferase-like"/>
    <property type="match status" value="1"/>
</dbReference>
<keyword evidence="3 5" id="KW-0288">FMN</keyword>
<evidence type="ECO:0000256" key="3">
    <source>
        <dbReference type="ARBA" id="ARBA00022643"/>
    </source>
</evidence>
<feature type="binding site" evidence="5">
    <location>
        <begin position="16"/>
        <end position="18"/>
    </location>
    <ligand>
        <name>FMN</name>
        <dbReference type="ChEBI" id="CHEBI:58210"/>
    </ligand>
</feature>
<dbReference type="GO" id="GO:0106141">
    <property type="term" value="F:flavin prenyltransferase activity"/>
    <property type="evidence" value="ECO:0007669"/>
    <property type="project" value="UniProtKB-EC"/>
</dbReference>
<feature type="domain" description="Flavoprotein" evidence="6">
    <location>
        <begin position="9"/>
        <end position="187"/>
    </location>
</feature>
<dbReference type="RefSeq" id="WP_184221278.1">
    <property type="nucleotide sequence ID" value="NZ_JACHIP010000006.1"/>
</dbReference>
<keyword evidence="2 5" id="KW-0285">Flavoprotein</keyword>
<organism evidence="7 8">
    <name type="scientific">Granulicella aggregans</name>
    <dbReference type="NCBI Taxonomy" id="474949"/>
    <lineage>
        <taxon>Bacteria</taxon>
        <taxon>Pseudomonadati</taxon>
        <taxon>Acidobacteriota</taxon>
        <taxon>Terriglobia</taxon>
        <taxon>Terriglobales</taxon>
        <taxon>Acidobacteriaceae</taxon>
        <taxon>Granulicella</taxon>
    </lineage>
</organism>
<feature type="binding site" evidence="5">
    <location>
        <position position="138"/>
    </location>
    <ligand>
        <name>FMN</name>
        <dbReference type="ChEBI" id="CHEBI:58210"/>
    </ligand>
</feature>
<dbReference type="Pfam" id="PF02441">
    <property type="entry name" value="Flavoprotein"/>
    <property type="match status" value="1"/>
</dbReference>
<evidence type="ECO:0000256" key="2">
    <source>
        <dbReference type="ARBA" id="ARBA00022630"/>
    </source>
</evidence>
<keyword evidence="7" id="KW-0456">Lyase</keyword>
<name>A0A7W8E5F3_9BACT</name>
<dbReference type="InterPro" id="IPR004507">
    <property type="entry name" value="UbiX-like"/>
</dbReference>
<feature type="binding site" evidence="5">
    <location>
        <position position="44"/>
    </location>
    <ligand>
        <name>FMN</name>
        <dbReference type="ChEBI" id="CHEBI:58210"/>
    </ligand>
</feature>
<evidence type="ECO:0000256" key="5">
    <source>
        <dbReference type="HAMAP-Rule" id="MF_01984"/>
    </source>
</evidence>
<dbReference type="SUPFAM" id="SSF52507">
    <property type="entry name" value="Homo-oligomeric flavin-containing Cys decarboxylases, HFCD"/>
    <property type="match status" value="1"/>
</dbReference>
<evidence type="ECO:0000313" key="7">
    <source>
        <dbReference type="EMBL" id="MBB5059612.1"/>
    </source>
</evidence>
<accession>A0A7W8E5F3</accession>
<gene>
    <name evidence="5" type="primary">ubiX</name>
    <name evidence="7" type="ORF">HDF16_004338</name>
</gene>
<keyword evidence="1 5" id="KW-0637">Prenyltransferase</keyword>
<comment type="caution">
    <text evidence="5">Lacks conserved residue(s) required for the propagation of feature annotation.</text>
</comment>
<comment type="caution">
    <text evidence="7">The sequence shown here is derived from an EMBL/GenBank/DDBJ whole genome shotgun (WGS) entry which is preliminary data.</text>
</comment>
<evidence type="ECO:0000259" key="6">
    <source>
        <dbReference type="Pfam" id="PF02441"/>
    </source>
</evidence>
<feature type="binding site" evidence="5">
    <location>
        <position position="168"/>
    </location>
    <ligand>
        <name>dimethylallyl phosphate</name>
        <dbReference type="ChEBI" id="CHEBI:88052"/>
    </ligand>
</feature>
<keyword evidence="4 5" id="KW-0808">Transferase</keyword>
<comment type="catalytic activity">
    <reaction evidence="5">
        <text>dimethylallyl phosphate + FMNH2 = prenylated FMNH2 + phosphate</text>
        <dbReference type="Rhea" id="RHEA:37743"/>
        <dbReference type="ChEBI" id="CHEBI:43474"/>
        <dbReference type="ChEBI" id="CHEBI:57618"/>
        <dbReference type="ChEBI" id="CHEBI:87467"/>
        <dbReference type="ChEBI" id="CHEBI:88052"/>
        <dbReference type="EC" id="2.5.1.129"/>
    </reaction>
</comment>